<protein>
    <submittedName>
        <fullName evidence="1">Uncharacterized protein</fullName>
    </submittedName>
</protein>
<organism evidence="1 2">
    <name type="scientific">Jimgerdemannia flammicorona</name>
    <dbReference type="NCBI Taxonomy" id="994334"/>
    <lineage>
        <taxon>Eukaryota</taxon>
        <taxon>Fungi</taxon>
        <taxon>Fungi incertae sedis</taxon>
        <taxon>Mucoromycota</taxon>
        <taxon>Mucoromycotina</taxon>
        <taxon>Endogonomycetes</taxon>
        <taxon>Endogonales</taxon>
        <taxon>Endogonaceae</taxon>
        <taxon>Jimgerdemannia</taxon>
    </lineage>
</organism>
<gene>
    <name evidence="1" type="ORF">BC938DRAFT_481218</name>
</gene>
<comment type="caution">
    <text evidence="1">The sequence shown here is derived from an EMBL/GenBank/DDBJ whole genome shotgun (WGS) entry which is preliminary data.</text>
</comment>
<proteinExistence type="predicted"/>
<sequence length="94" mass="10448">MHPSPSLSNGPPHLAFPRAFPVVCPVRCVPGGTVDDMVHRVHDDAVDDMVDFSIFQNAEWVLRLRPMGRGCGEEISQNRVSVMTHLNPDRSLND</sequence>
<dbReference type="AlphaFoldDB" id="A0A433QGQ0"/>
<keyword evidence="2" id="KW-1185">Reference proteome</keyword>
<dbReference type="EMBL" id="RBNJ01005833">
    <property type="protein sequence ID" value="RUS28975.1"/>
    <property type="molecule type" value="Genomic_DNA"/>
</dbReference>
<accession>A0A433QGQ0</accession>
<name>A0A433QGQ0_9FUNG</name>
<reference evidence="1 2" key="1">
    <citation type="journal article" date="2018" name="New Phytol.">
        <title>Phylogenomics of Endogonaceae and evolution of mycorrhizas within Mucoromycota.</title>
        <authorList>
            <person name="Chang Y."/>
            <person name="Desiro A."/>
            <person name="Na H."/>
            <person name="Sandor L."/>
            <person name="Lipzen A."/>
            <person name="Clum A."/>
            <person name="Barry K."/>
            <person name="Grigoriev I.V."/>
            <person name="Martin F.M."/>
            <person name="Stajich J.E."/>
            <person name="Smith M.E."/>
            <person name="Bonito G."/>
            <person name="Spatafora J.W."/>
        </authorList>
    </citation>
    <scope>NUCLEOTIDE SEQUENCE [LARGE SCALE GENOMIC DNA]</scope>
    <source>
        <strain evidence="1 2">AD002</strain>
    </source>
</reference>
<dbReference type="Proteomes" id="UP000274822">
    <property type="component" value="Unassembled WGS sequence"/>
</dbReference>
<evidence type="ECO:0000313" key="1">
    <source>
        <dbReference type="EMBL" id="RUS28975.1"/>
    </source>
</evidence>
<evidence type="ECO:0000313" key="2">
    <source>
        <dbReference type="Proteomes" id="UP000274822"/>
    </source>
</evidence>